<dbReference type="SUPFAM" id="SSF52540">
    <property type="entry name" value="P-loop containing nucleoside triphosphate hydrolases"/>
    <property type="match status" value="1"/>
</dbReference>
<dbReference type="GO" id="GO:0002098">
    <property type="term" value="P:tRNA wobble uridine modification"/>
    <property type="evidence" value="ECO:0007669"/>
    <property type="project" value="TreeGrafter"/>
</dbReference>
<dbReference type="InterPro" id="IPR027417">
    <property type="entry name" value="P-loop_NTPase"/>
</dbReference>
<keyword evidence="2" id="KW-0812">Transmembrane</keyword>
<keyword evidence="6" id="KW-0472">Membrane</keyword>
<protein>
    <submittedName>
        <fullName evidence="9">Small GTP-binding protein domain</fullName>
    </submittedName>
</protein>
<evidence type="ECO:0000256" key="4">
    <source>
        <dbReference type="ARBA" id="ARBA00022989"/>
    </source>
</evidence>
<dbReference type="Gene3D" id="3.40.50.300">
    <property type="entry name" value="P-loop containing nucleotide triphosphate hydrolases"/>
    <property type="match status" value="1"/>
</dbReference>
<dbReference type="Proteomes" id="UP000050465">
    <property type="component" value="Unassembled WGS sequence"/>
</dbReference>
<dbReference type="InterPro" id="IPR021147">
    <property type="entry name" value="DUF697"/>
</dbReference>
<dbReference type="GO" id="GO:0030488">
    <property type="term" value="P:tRNA methylation"/>
    <property type="evidence" value="ECO:0007669"/>
    <property type="project" value="TreeGrafter"/>
</dbReference>
<proteinExistence type="predicted"/>
<dbReference type="GO" id="GO:0005525">
    <property type="term" value="F:GTP binding"/>
    <property type="evidence" value="ECO:0007669"/>
    <property type="project" value="UniProtKB-KW"/>
</dbReference>
<keyword evidence="3" id="KW-0547">Nucleotide-binding</keyword>
<evidence type="ECO:0000256" key="6">
    <source>
        <dbReference type="ARBA" id="ARBA00023136"/>
    </source>
</evidence>
<sequence>MGNSSSSNSLSNGVRSASNLESTGPESADRLASPNDEVRYQQAIASITTLIQKLDLSPRERAGLKTDITHLHNVLAKLENQVLHIAVFGMVGRGKSSLLNALVGQSIFQTGPLHGVTQQAESIHWQIEADDPPLLPNLHKATLTGQQLARVELIDTPGIDEVGGDQRQAIAQKIAHQADLILFVIAGDLTQLEHTALSELRQAGKPILLVLNKIDQYPPRDRDQILTTLKEQRLNNLLPPENVITAAAAPLVIQAVRSPSGKLTTHTERGQPDVSALKLKVLEILQRDGKALIALNTLLYADEINEQVVAQKLSIRDRAADDTIWKTTLTKSVAVALNPVTLVDLLGGAAIDIALIIALGRIYGLEMTQRGATQLLKEIALAMGGLTLSELVVSFGLSGLKSALAAAAIPTGGLTATPYVSVALTQAAVSGVSTYAIAQIAKTYLANGATWGSNSPKAVAASILSDLDEESIMSQIKTALAEKLDLKSHWQK</sequence>
<dbReference type="EMBL" id="LJZR01000023">
    <property type="protein sequence ID" value="KPQ34077.1"/>
    <property type="molecule type" value="Genomic_DNA"/>
</dbReference>
<keyword evidence="5" id="KW-0342">GTP-binding</keyword>
<comment type="caution">
    <text evidence="9">The sequence shown here is derived from an EMBL/GenBank/DDBJ whole genome shotgun (WGS) entry which is preliminary data.</text>
</comment>
<dbReference type="CDD" id="cd00880">
    <property type="entry name" value="Era_like"/>
    <property type="match status" value="1"/>
</dbReference>
<dbReference type="STRING" id="1666911.HLUCCA11_15930"/>
<dbReference type="Pfam" id="PF01926">
    <property type="entry name" value="MMR_HSR1"/>
    <property type="match status" value="1"/>
</dbReference>
<name>A0A0P7ZMG3_9CYAN</name>
<accession>A0A0P7ZMG3</accession>
<dbReference type="GO" id="GO:0005737">
    <property type="term" value="C:cytoplasm"/>
    <property type="evidence" value="ECO:0007669"/>
    <property type="project" value="TreeGrafter"/>
</dbReference>
<dbReference type="Pfam" id="PF05128">
    <property type="entry name" value="DUF697"/>
    <property type="match status" value="1"/>
</dbReference>
<evidence type="ECO:0000256" key="3">
    <source>
        <dbReference type="ARBA" id="ARBA00022741"/>
    </source>
</evidence>
<dbReference type="PATRIC" id="fig|1666911.3.peg.857"/>
<dbReference type="InterPro" id="IPR005225">
    <property type="entry name" value="Small_GTP-bd"/>
</dbReference>
<comment type="subcellular location">
    <subcellularLocation>
        <location evidence="1">Membrane</location>
        <topology evidence="1">Multi-pass membrane protein</topology>
    </subcellularLocation>
</comment>
<organism evidence="9 10">
    <name type="scientific">Phormidesmis priestleyi Ana</name>
    <dbReference type="NCBI Taxonomy" id="1666911"/>
    <lineage>
        <taxon>Bacteria</taxon>
        <taxon>Bacillati</taxon>
        <taxon>Cyanobacteriota</taxon>
        <taxon>Cyanophyceae</taxon>
        <taxon>Leptolyngbyales</taxon>
        <taxon>Leptolyngbyaceae</taxon>
        <taxon>Phormidesmis</taxon>
    </lineage>
</organism>
<dbReference type="PANTHER" id="PTHR42714">
    <property type="entry name" value="TRNA MODIFICATION GTPASE GTPBP3"/>
    <property type="match status" value="1"/>
</dbReference>
<gene>
    <name evidence="9" type="ORF">HLUCCA11_15930</name>
</gene>
<dbReference type="InterPro" id="IPR006073">
    <property type="entry name" value="GTP-bd"/>
</dbReference>
<evidence type="ECO:0000256" key="5">
    <source>
        <dbReference type="ARBA" id="ARBA00023134"/>
    </source>
</evidence>
<keyword evidence="4" id="KW-1133">Transmembrane helix</keyword>
<feature type="domain" description="G" evidence="8">
    <location>
        <begin position="84"/>
        <end position="213"/>
    </location>
</feature>
<evidence type="ECO:0000259" key="8">
    <source>
        <dbReference type="Pfam" id="PF01926"/>
    </source>
</evidence>
<evidence type="ECO:0000256" key="1">
    <source>
        <dbReference type="ARBA" id="ARBA00004141"/>
    </source>
</evidence>
<evidence type="ECO:0000256" key="2">
    <source>
        <dbReference type="ARBA" id="ARBA00022692"/>
    </source>
</evidence>
<reference evidence="9 10" key="1">
    <citation type="submission" date="2015-09" db="EMBL/GenBank/DDBJ databases">
        <title>Identification and resolution of microdiversity through metagenomic sequencing of parallel consortia.</title>
        <authorList>
            <person name="Nelson W.C."/>
            <person name="Romine M.F."/>
            <person name="Lindemann S.R."/>
        </authorList>
    </citation>
    <scope>NUCLEOTIDE SEQUENCE [LARGE SCALE GENOMIC DNA]</scope>
    <source>
        <strain evidence="9">Ana</strain>
    </source>
</reference>
<dbReference type="AlphaFoldDB" id="A0A0P7ZMG3"/>
<feature type="compositionally biased region" description="Low complexity" evidence="7">
    <location>
        <begin position="1"/>
        <end position="18"/>
    </location>
</feature>
<dbReference type="NCBIfam" id="TIGR00231">
    <property type="entry name" value="small_GTP"/>
    <property type="match status" value="1"/>
</dbReference>
<evidence type="ECO:0000313" key="10">
    <source>
        <dbReference type="Proteomes" id="UP000050465"/>
    </source>
</evidence>
<dbReference type="PANTHER" id="PTHR42714:SF6">
    <property type="entry name" value="TRANSLATION INITIATION FACTOR IF-2"/>
    <property type="match status" value="1"/>
</dbReference>
<evidence type="ECO:0000256" key="7">
    <source>
        <dbReference type="SAM" id="MobiDB-lite"/>
    </source>
</evidence>
<evidence type="ECO:0000313" key="9">
    <source>
        <dbReference type="EMBL" id="KPQ34077.1"/>
    </source>
</evidence>
<feature type="region of interest" description="Disordered" evidence="7">
    <location>
        <begin position="1"/>
        <end position="35"/>
    </location>
</feature>
<dbReference type="GO" id="GO:0016020">
    <property type="term" value="C:membrane"/>
    <property type="evidence" value="ECO:0007669"/>
    <property type="project" value="UniProtKB-SubCell"/>
</dbReference>